<dbReference type="SMART" id="SM00642">
    <property type="entry name" value="Aamy"/>
    <property type="match status" value="1"/>
</dbReference>
<dbReference type="AlphaFoldDB" id="K0YVM8"/>
<feature type="domain" description="Glycosyl hydrolase family 13 catalytic" evidence="2">
    <location>
        <begin position="34"/>
        <end position="433"/>
    </location>
</feature>
<organism evidence="3 4">
    <name type="scientific">Schaalia turicensis ACS-279-V-Col4</name>
    <dbReference type="NCBI Taxonomy" id="883077"/>
    <lineage>
        <taxon>Bacteria</taxon>
        <taxon>Bacillati</taxon>
        <taxon>Actinomycetota</taxon>
        <taxon>Actinomycetes</taxon>
        <taxon>Actinomycetales</taxon>
        <taxon>Actinomycetaceae</taxon>
        <taxon>Schaalia</taxon>
    </lineage>
</organism>
<dbReference type="EMBL" id="AGWQ01000003">
    <property type="protein sequence ID" value="EJZ87691.1"/>
    <property type="molecule type" value="Genomic_DNA"/>
</dbReference>
<dbReference type="InterPro" id="IPR006047">
    <property type="entry name" value="GH13_cat_dom"/>
</dbReference>
<dbReference type="PANTHER" id="PTHR10357:SF179">
    <property type="entry name" value="NEUTRAL AND BASIC AMINO ACID TRANSPORT PROTEIN RBAT"/>
    <property type="match status" value="1"/>
</dbReference>
<name>K0YVM8_9ACTO</name>
<dbReference type="HOGENOM" id="CLU_006462_2_3_11"/>
<keyword evidence="4" id="KW-1185">Reference proteome</keyword>
<proteinExistence type="inferred from homology"/>
<dbReference type="SUPFAM" id="SSF51445">
    <property type="entry name" value="(Trans)glycosidases"/>
    <property type="match status" value="1"/>
</dbReference>
<evidence type="ECO:0000313" key="3">
    <source>
        <dbReference type="EMBL" id="EJZ87691.1"/>
    </source>
</evidence>
<gene>
    <name evidence="3" type="ORF">HMPREF9241_00319</name>
</gene>
<evidence type="ECO:0000256" key="1">
    <source>
        <dbReference type="ARBA" id="ARBA00008061"/>
    </source>
</evidence>
<dbReference type="Gene3D" id="3.20.20.80">
    <property type="entry name" value="Glycosidases"/>
    <property type="match status" value="1"/>
</dbReference>
<dbReference type="STRING" id="883077.HMPREF9241_00319"/>
<dbReference type="PATRIC" id="fig|883077.3.peg.306"/>
<evidence type="ECO:0000259" key="2">
    <source>
        <dbReference type="SMART" id="SM00642"/>
    </source>
</evidence>
<dbReference type="GO" id="GO:0004556">
    <property type="term" value="F:alpha-amylase activity"/>
    <property type="evidence" value="ECO:0007669"/>
    <property type="project" value="TreeGrafter"/>
</dbReference>
<comment type="caution">
    <text evidence="3">The sequence shown here is derived from an EMBL/GenBank/DDBJ whole genome shotgun (WGS) entry which is preliminary data.</text>
</comment>
<dbReference type="eggNOG" id="COG0366">
    <property type="taxonomic scope" value="Bacteria"/>
</dbReference>
<dbReference type="PANTHER" id="PTHR10357">
    <property type="entry name" value="ALPHA-AMYLASE FAMILY MEMBER"/>
    <property type="match status" value="1"/>
</dbReference>
<dbReference type="GO" id="GO:0009313">
    <property type="term" value="P:oligosaccharide catabolic process"/>
    <property type="evidence" value="ECO:0007669"/>
    <property type="project" value="TreeGrafter"/>
</dbReference>
<dbReference type="InterPro" id="IPR017853">
    <property type="entry name" value="GH"/>
</dbReference>
<dbReference type="InterPro" id="IPR045857">
    <property type="entry name" value="O16G_dom_2"/>
</dbReference>
<sequence>MECAEHNGTIRSGVGMTAHQEHNGAWWRGAVAYQVYVRSFRDSNGDGIGDLPGVTQSLDDLAKLGVNAIWLNPCYLSPQHDHGYDIADYRQILPDYGTLADFDQLVAHAHTRDIRVLMDIVPNHCSSEHQWFIDATSAGPGSPERDRFIFADGEGDGSQPPNDWPSVFGGSAWDRLDDGTENPQWYLHLFDSTQPDFNWRNPDVRTEFLDILRFWFDRGVDGFRIDVAHGMVKSLPIPRGTHADQSGLWTQPELFEIYSQWRQLAESYDPPKYFVGEAWVNDPEVFTRFTAPGHLQQSFAFDLLVQPWFAYRLRRSIEQSFAVAGQEDGPAWALANHDVHRLVTRLGQERIDKDPDPFDMLADARRDTPVNTALGKRRARAATALLFALPGTVYVYQGEELGLPEVLDLPDWARQDPMWIRTNGQQRGRDGCRVPLPWKKRGSSMGFGPDGASAPWLPQPEEFRAWARDEQGEDPTSMLSLYMRLGGLRRQLVGSAHRVHWADQVPEEVLAFSAGRLFCATNTGGEDVEVQVPQGAQMLLNTAVADCDVHLLDNGMSLADGTDFDSRTWCLPADSTSWWSLNGGADTE</sequence>
<reference evidence="3 4" key="1">
    <citation type="submission" date="2012-07" db="EMBL/GenBank/DDBJ databases">
        <title>The Genome Sequence of Actinomyces turicensis ACS-279-V-COL4.</title>
        <authorList>
            <consortium name="The Broad Institute Genome Sequencing Platform"/>
            <person name="Earl A."/>
            <person name="Ward D."/>
            <person name="Feldgarden M."/>
            <person name="Gevers D."/>
            <person name="Saerens B."/>
            <person name="Vaneechoutte M."/>
            <person name="Walker B."/>
            <person name="Young S.K."/>
            <person name="Zeng Q."/>
            <person name="Gargeya S."/>
            <person name="Fitzgerald M."/>
            <person name="Haas B."/>
            <person name="Abouelleil A."/>
            <person name="Alvarado L."/>
            <person name="Arachchi H.M."/>
            <person name="Berlin A."/>
            <person name="Chapman S.B."/>
            <person name="Goldberg J."/>
            <person name="Griggs A."/>
            <person name="Gujja S."/>
            <person name="Hansen M."/>
            <person name="Howarth C."/>
            <person name="Imamovic A."/>
            <person name="Larimer J."/>
            <person name="McCowen C."/>
            <person name="Montmayeur A."/>
            <person name="Murphy C."/>
            <person name="Neiman D."/>
            <person name="Pearson M."/>
            <person name="Priest M."/>
            <person name="Roberts A."/>
            <person name="Saif S."/>
            <person name="Shea T."/>
            <person name="Sisk P."/>
            <person name="Sykes S."/>
            <person name="Wortman J."/>
            <person name="Nusbaum C."/>
            <person name="Birren B."/>
        </authorList>
    </citation>
    <scope>NUCLEOTIDE SEQUENCE [LARGE SCALE GENOMIC DNA]</scope>
    <source>
        <strain evidence="3 4">ACS-279-V-Col4</strain>
    </source>
</reference>
<dbReference type="Proteomes" id="UP000003994">
    <property type="component" value="Unassembled WGS sequence"/>
</dbReference>
<dbReference type="CDD" id="cd11332">
    <property type="entry name" value="AmyAc_OligoGlu_TS"/>
    <property type="match status" value="1"/>
</dbReference>
<protein>
    <recommendedName>
        <fullName evidence="2">Glycosyl hydrolase family 13 catalytic domain-containing protein</fullName>
    </recommendedName>
</protein>
<dbReference type="Pfam" id="PF00128">
    <property type="entry name" value="Alpha-amylase"/>
    <property type="match status" value="1"/>
</dbReference>
<evidence type="ECO:0000313" key="4">
    <source>
        <dbReference type="Proteomes" id="UP000003994"/>
    </source>
</evidence>
<accession>K0YVM8</accession>
<comment type="similarity">
    <text evidence="1">Belongs to the glycosyl hydrolase 13 family.</text>
</comment>
<dbReference type="Gene3D" id="3.90.400.10">
    <property type="entry name" value="Oligo-1,6-glucosidase, Domain 2"/>
    <property type="match status" value="1"/>
</dbReference>